<dbReference type="PANTHER" id="PTHR11669:SF8">
    <property type="entry name" value="DNA POLYMERASE III SUBUNIT DELTA"/>
    <property type="match status" value="1"/>
</dbReference>
<dbReference type="EMBL" id="MFCX01000013">
    <property type="protein sequence ID" value="OGE26274.1"/>
    <property type="molecule type" value="Genomic_DNA"/>
</dbReference>
<sequence>MIARVLISPSPDKRAEEIKTILSRFGAKFPHPDLLLFPKDSKLGIEQARQIKAHFLLKPFQAKGRAAVLEEASGLTAEAQNALLKTIEELTPNSLLILAASSEHSFLPTILSRCQVTKIAENYNTLVYHSKFEEDLHKLLEDTFEERFEYIANLKERADFFHYLIKFFRDNLPSHIGNTDYINFLKEVLQAEEWTAQNVNIRTILEYLMLVMPKVESGR</sequence>
<reference evidence="1 2" key="1">
    <citation type="journal article" date="2016" name="Nat. Commun.">
        <title>Thousands of microbial genomes shed light on interconnected biogeochemical processes in an aquifer system.</title>
        <authorList>
            <person name="Anantharaman K."/>
            <person name="Brown C.T."/>
            <person name="Hug L.A."/>
            <person name="Sharon I."/>
            <person name="Castelle C.J."/>
            <person name="Probst A.J."/>
            <person name="Thomas B.C."/>
            <person name="Singh A."/>
            <person name="Wilkins M.J."/>
            <person name="Karaoz U."/>
            <person name="Brodie E.L."/>
            <person name="Williams K.H."/>
            <person name="Hubbard S.S."/>
            <person name="Banfield J.F."/>
        </authorList>
    </citation>
    <scope>NUCLEOTIDE SEQUENCE [LARGE SCALE GENOMIC DNA]</scope>
</reference>
<evidence type="ECO:0008006" key="3">
    <source>
        <dbReference type="Google" id="ProtNLM"/>
    </source>
</evidence>
<dbReference type="InterPro" id="IPR050238">
    <property type="entry name" value="DNA_Rep/Repair_Clamp_Loader"/>
</dbReference>
<dbReference type="AlphaFoldDB" id="A0A1F5JCB6"/>
<gene>
    <name evidence="1" type="ORF">A3C26_03735</name>
</gene>
<dbReference type="InterPro" id="IPR027417">
    <property type="entry name" value="P-loop_NTPase"/>
</dbReference>
<evidence type="ECO:0000313" key="1">
    <source>
        <dbReference type="EMBL" id="OGE26274.1"/>
    </source>
</evidence>
<dbReference type="Pfam" id="PF13177">
    <property type="entry name" value="DNA_pol3_delta2"/>
    <property type="match status" value="1"/>
</dbReference>
<name>A0A1F5JCB6_9BACT</name>
<proteinExistence type="predicted"/>
<dbReference type="PANTHER" id="PTHR11669">
    <property type="entry name" value="REPLICATION FACTOR C / DNA POLYMERASE III GAMMA-TAU SUBUNIT"/>
    <property type="match status" value="1"/>
</dbReference>
<dbReference type="SUPFAM" id="SSF52540">
    <property type="entry name" value="P-loop containing nucleoside triphosphate hydrolases"/>
    <property type="match status" value="1"/>
</dbReference>
<accession>A0A1F5JCB6</accession>
<comment type="caution">
    <text evidence="1">The sequence shown here is derived from an EMBL/GenBank/DDBJ whole genome shotgun (WGS) entry which is preliminary data.</text>
</comment>
<dbReference type="Proteomes" id="UP000177042">
    <property type="component" value="Unassembled WGS sequence"/>
</dbReference>
<dbReference type="Gene3D" id="3.40.50.300">
    <property type="entry name" value="P-loop containing nucleotide triphosphate hydrolases"/>
    <property type="match status" value="1"/>
</dbReference>
<dbReference type="GO" id="GO:0006261">
    <property type="term" value="P:DNA-templated DNA replication"/>
    <property type="evidence" value="ECO:0007669"/>
    <property type="project" value="TreeGrafter"/>
</dbReference>
<evidence type="ECO:0000313" key="2">
    <source>
        <dbReference type="Proteomes" id="UP000177042"/>
    </source>
</evidence>
<organism evidence="1 2">
    <name type="scientific">Candidatus Daviesbacteria bacterium RIFCSPHIGHO2_02_FULL_39_12</name>
    <dbReference type="NCBI Taxonomy" id="1797770"/>
    <lineage>
        <taxon>Bacteria</taxon>
        <taxon>Candidatus Daviesiibacteriota</taxon>
    </lineage>
</organism>
<protein>
    <recommendedName>
        <fullName evidence="3">DNA polymerase III delta N-terminal domain-containing protein</fullName>
    </recommendedName>
</protein>